<organism evidence="1 2">
    <name type="scientific">Mucilaginibacter yixingensis</name>
    <dbReference type="NCBI Taxonomy" id="1295612"/>
    <lineage>
        <taxon>Bacteria</taxon>
        <taxon>Pseudomonadati</taxon>
        <taxon>Bacteroidota</taxon>
        <taxon>Sphingobacteriia</taxon>
        <taxon>Sphingobacteriales</taxon>
        <taxon>Sphingobacteriaceae</taxon>
        <taxon>Mucilaginibacter</taxon>
    </lineage>
</organism>
<dbReference type="AlphaFoldDB" id="A0A2T5JD41"/>
<gene>
    <name evidence="1" type="ORF">C8P68_102509</name>
</gene>
<dbReference type="OrthoDB" id="9180239at2"/>
<reference evidence="1 2" key="1">
    <citation type="submission" date="2018-04" db="EMBL/GenBank/DDBJ databases">
        <title>Genomic Encyclopedia of Archaeal and Bacterial Type Strains, Phase II (KMG-II): from individual species to whole genera.</title>
        <authorList>
            <person name="Goeker M."/>
        </authorList>
    </citation>
    <scope>NUCLEOTIDE SEQUENCE [LARGE SCALE GENOMIC DNA]</scope>
    <source>
        <strain evidence="1 2">DSM 26809</strain>
    </source>
</reference>
<evidence type="ECO:0000313" key="1">
    <source>
        <dbReference type="EMBL" id="PTQ99681.1"/>
    </source>
</evidence>
<comment type="caution">
    <text evidence="1">The sequence shown here is derived from an EMBL/GenBank/DDBJ whole genome shotgun (WGS) entry which is preliminary data.</text>
</comment>
<protein>
    <submittedName>
        <fullName evidence="1">Uncharacterized protein</fullName>
    </submittedName>
</protein>
<name>A0A2T5JD41_9SPHI</name>
<dbReference type="Proteomes" id="UP000244168">
    <property type="component" value="Unassembled WGS sequence"/>
</dbReference>
<keyword evidence="2" id="KW-1185">Reference proteome</keyword>
<evidence type="ECO:0000313" key="2">
    <source>
        <dbReference type="Proteomes" id="UP000244168"/>
    </source>
</evidence>
<accession>A0A2T5JD41</accession>
<dbReference type="EMBL" id="QAOQ01000002">
    <property type="protein sequence ID" value="PTQ99681.1"/>
    <property type="molecule type" value="Genomic_DNA"/>
</dbReference>
<proteinExistence type="predicted"/>
<sequence>MKKEEVPQDDGALGKVTKEICYATDKDGHYTTELSNGWDVKKSALDAAWNDIDKRVDAARQKVMNGEASPILFFMEYRLMDLSLLADYTGYWKWQIKRHMTPQSFNKLSAKQLDKYAGAFNVSVSDLKSLTVHES</sequence>
<dbReference type="RefSeq" id="WP_107827600.1">
    <property type="nucleotide sequence ID" value="NZ_CP160205.1"/>
</dbReference>